<keyword evidence="3" id="KW-1185">Reference proteome</keyword>
<evidence type="ECO:0000259" key="1">
    <source>
        <dbReference type="Pfam" id="PF01755"/>
    </source>
</evidence>
<reference evidence="2 3" key="1">
    <citation type="submission" date="2020-08" db="EMBL/GenBank/DDBJ databases">
        <title>Genomic Encyclopedia of Type Strains, Phase IV (KMG-IV): sequencing the most valuable type-strain genomes for metagenomic binning, comparative biology and taxonomic classification.</title>
        <authorList>
            <person name="Goeker M."/>
        </authorList>
    </citation>
    <scope>NUCLEOTIDE SEQUENCE [LARGE SCALE GENOMIC DNA]</scope>
    <source>
        <strain evidence="2 3">DSM 25620</strain>
    </source>
</reference>
<evidence type="ECO:0000313" key="2">
    <source>
        <dbReference type="EMBL" id="MBB5092786.1"/>
    </source>
</evidence>
<dbReference type="RefSeq" id="WP_151157929.1">
    <property type="nucleotide sequence ID" value="NZ_JACHIL010000007.1"/>
</dbReference>
<dbReference type="EMBL" id="JACHIL010000007">
    <property type="protein sequence ID" value="MBB5092786.1"/>
    <property type="molecule type" value="Genomic_DNA"/>
</dbReference>
<dbReference type="CDD" id="cd06532">
    <property type="entry name" value="Glyco_transf_25"/>
    <property type="match status" value="1"/>
</dbReference>
<dbReference type="GO" id="GO:0016740">
    <property type="term" value="F:transferase activity"/>
    <property type="evidence" value="ECO:0007669"/>
    <property type="project" value="UniProtKB-KW"/>
</dbReference>
<dbReference type="InterPro" id="IPR002654">
    <property type="entry name" value="Glyco_trans_25"/>
</dbReference>
<organism evidence="2 3">
    <name type="scientific">Pseudochrobactrum saccharolyticum</name>
    <dbReference type="NCBI Taxonomy" id="354352"/>
    <lineage>
        <taxon>Bacteria</taxon>
        <taxon>Pseudomonadati</taxon>
        <taxon>Pseudomonadota</taxon>
        <taxon>Alphaproteobacteria</taxon>
        <taxon>Hyphomicrobiales</taxon>
        <taxon>Brucellaceae</taxon>
        <taxon>Pseudochrobactrum</taxon>
    </lineage>
</organism>
<gene>
    <name evidence="2" type="ORF">HNQ68_003349</name>
</gene>
<feature type="domain" description="Glycosyl transferase family 25" evidence="1">
    <location>
        <begin position="2"/>
        <end position="175"/>
    </location>
</feature>
<dbReference type="Pfam" id="PF01755">
    <property type="entry name" value="Glyco_transf_25"/>
    <property type="match status" value="1"/>
</dbReference>
<evidence type="ECO:0000313" key="3">
    <source>
        <dbReference type="Proteomes" id="UP000531231"/>
    </source>
</evidence>
<comment type="caution">
    <text evidence="2">The sequence shown here is derived from an EMBL/GenBank/DDBJ whole genome shotgun (WGS) entry which is preliminary data.</text>
</comment>
<keyword evidence="2" id="KW-0808">Transferase</keyword>
<name>A0A7W8AP75_9HYPH</name>
<accession>A0A7W8AP75</accession>
<dbReference type="AlphaFoldDB" id="A0A7W8AP75"/>
<protein>
    <submittedName>
        <fullName evidence="2">Glycosyl transferase family 25</fullName>
    </submittedName>
</protein>
<sequence length="261" mass="29820">MKNLVINLDRSPDRLKHCHKQFGRLKLDFERVAAVDARGLSQSELDNIVLHKDWPKPTNSEFACFMSHRKCWEILVASTDEYAAIFEDDIILSDSAADFLESSDWVPADVNILRLETFKTKVYFKRWWRLQIRDRHLLKMVGFHAGAGGYIISRRLAVSLLKETVNYMPAPVDHYLFDPGCEVFANNIIFQLVPAVCAQEQVLSAGTLTLGGNIEDRSVVNLIQKKRGSLSGGQKMLRELKRGVYKLKRLAVDKRMIVDVQ</sequence>
<dbReference type="Proteomes" id="UP000531231">
    <property type="component" value="Unassembled WGS sequence"/>
</dbReference>
<proteinExistence type="predicted"/>